<feature type="transmembrane region" description="Helical" evidence="5">
    <location>
        <begin position="225"/>
        <end position="249"/>
    </location>
</feature>
<dbReference type="PANTHER" id="PTHR10687">
    <property type="entry name" value="SECRETORY CARRIER-ASSOCIATED MEMBRANE PROTEIN SCAMP"/>
    <property type="match status" value="1"/>
</dbReference>
<protein>
    <recommendedName>
        <fullName evidence="5">Secretory carrier-associated membrane protein</fullName>
        <shortName evidence="5">Secretory carrier membrane protein</shortName>
    </recommendedName>
</protein>
<evidence type="ECO:0000256" key="3">
    <source>
        <dbReference type="ARBA" id="ARBA00022989"/>
    </source>
</evidence>
<evidence type="ECO:0000256" key="6">
    <source>
        <dbReference type="SAM" id="Coils"/>
    </source>
</evidence>
<keyword evidence="4 5" id="KW-0472">Membrane</keyword>
<dbReference type="AlphaFoldDB" id="A0A3S5A8H2"/>
<comment type="caution">
    <text evidence="8">The sequence shown here is derived from an EMBL/GenBank/DDBJ whole genome shotgun (WGS) entry which is preliminary data.</text>
</comment>
<evidence type="ECO:0000256" key="1">
    <source>
        <dbReference type="ARBA" id="ARBA00004141"/>
    </source>
</evidence>
<evidence type="ECO:0000256" key="2">
    <source>
        <dbReference type="ARBA" id="ARBA00022692"/>
    </source>
</evidence>
<evidence type="ECO:0000256" key="4">
    <source>
        <dbReference type="ARBA" id="ARBA00023136"/>
    </source>
</evidence>
<feature type="transmembrane region" description="Helical" evidence="5">
    <location>
        <begin position="269"/>
        <end position="293"/>
    </location>
</feature>
<keyword evidence="9" id="KW-1185">Reference proteome</keyword>
<dbReference type="PANTHER" id="PTHR10687:SF2">
    <property type="entry name" value="SECRETORY CARRIER-ASSOCIATED MEMBRANE PROTEIN"/>
    <property type="match status" value="1"/>
</dbReference>
<feature type="coiled-coil region" evidence="6">
    <location>
        <begin position="85"/>
        <end position="112"/>
    </location>
</feature>
<dbReference type="GO" id="GO:0032588">
    <property type="term" value="C:trans-Golgi network membrane"/>
    <property type="evidence" value="ECO:0007669"/>
    <property type="project" value="TreeGrafter"/>
</dbReference>
<feature type="compositionally biased region" description="Polar residues" evidence="7">
    <location>
        <begin position="55"/>
        <end position="77"/>
    </location>
</feature>
<dbReference type="EMBL" id="CAAALY010058046">
    <property type="protein sequence ID" value="VEL22716.1"/>
    <property type="molecule type" value="Genomic_DNA"/>
</dbReference>
<dbReference type="GO" id="GO:0015031">
    <property type="term" value="P:protein transport"/>
    <property type="evidence" value="ECO:0007669"/>
    <property type="project" value="InterPro"/>
</dbReference>
<evidence type="ECO:0000256" key="7">
    <source>
        <dbReference type="SAM" id="MobiDB-lite"/>
    </source>
</evidence>
<gene>
    <name evidence="8" type="ORF">PXEA_LOCUS16156</name>
</gene>
<feature type="region of interest" description="Disordered" evidence="7">
    <location>
        <begin position="1"/>
        <end position="27"/>
    </location>
</feature>
<reference evidence="8" key="1">
    <citation type="submission" date="2018-11" db="EMBL/GenBank/DDBJ databases">
        <authorList>
            <consortium name="Pathogen Informatics"/>
        </authorList>
    </citation>
    <scope>NUCLEOTIDE SEQUENCE</scope>
</reference>
<feature type="transmembrane region" description="Helical" evidence="5">
    <location>
        <begin position="194"/>
        <end position="213"/>
    </location>
</feature>
<dbReference type="InterPro" id="IPR007273">
    <property type="entry name" value="SCAMP"/>
</dbReference>
<keyword evidence="5" id="KW-0813">Transport</keyword>
<evidence type="ECO:0000313" key="8">
    <source>
        <dbReference type="EMBL" id="VEL22716.1"/>
    </source>
</evidence>
<evidence type="ECO:0000256" key="5">
    <source>
        <dbReference type="RuleBase" id="RU363122"/>
    </source>
</evidence>
<dbReference type="OrthoDB" id="242866at2759"/>
<dbReference type="GO" id="GO:0055038">
    <property type="term" value="C:recycling endosome membrane"/>
    <property type="evidence" value="ECO:0007669"/>
    <property type="project" value="TreeGrafter"/>
</dbReference>
<feature type="region of interest" description="Disordered" evidence="7">
    <location>
        <begin position="55"/>
        <end position="78"/>
    </location>
</feature>
<name>A0A3S5A8H2_9PLAT</name>
<keyword evidence="6" id="KW-0175">Coiled coil</keyword>
<dbReference type="CDD" id="cd22265">
    <property type="entry name" value="UDM1_RNF168"/>
    <property type="match status" value="1"/>
</dbReference>
<proteinExistence type="inferred from homology"/>
<dbReference type="Pfam" id="PF04144">
    <property type="entry name" value="SCAMP"/>
    <property type="match status" value="1"/>
</dbReference>
<comment type="similarity">
    <text evidence="5">Belongs to the SCAMP family.</text>
</comment>
<dbReference type="Proteomes" id="UP000784294">
    <property type="component" value="Unassembled WGS sequence"/>
</dbReference>
<evidence type="ECO:0000313" key="9">
    <source>
        <dbReference type="Proteomes" id="UP000784294"/>
    </source>
</evidence>
<keyword evidence="2 5" id="KW-0812">Transmembrane</keyword>
<accession>A0A3S5A8H2</accession>
<comment type="subcellular location">
    <subcellularLocation>
        <location evidence="1 5">Membrane</location>
        <topology evidence="1 5">Multi-pass membrane protein</topology>
    </subcellularLocation>
</comment>
<feature type="transmembrane region" description="Helical" evidence="5">
    <location>
        <begin position="161"/>
        <end position="182"/>
    </location>
</feature>
<keyword evidence="3 5" id="KW-1133">Transmembrane helix</keyword>
<sequence>MSGYTQLSNPFADPASVSYGEPPPYSAGFTPAASFTAVTVKSEGLDNYNPFENKVTSTLSSSEPNMTPLNDTGSPASQDIRKITNEELEKRQRELDARAAELQRREEEQRRLDERARAGDYNGAKKNWPPLPSFLPCRPCFYQNIEIEISEEYQKVVRMGYFLWMCYAGLLLINVFGSIFYFAGTQKPDGGSVFGVALLTAILFAPLSYVCWFRPLYKAFRSDSSFNFFVFFFVFFAQVIVMVIQSLGITSLGACGWIVGLAAVREVGWVGAIVLAIAALFTSIAVVSGFFLVHIKITHDIVIQGTLFFKIHRIYRATGASLDKARQEFVSGMSSNPAVIQAATSAFISGPTSNTDANLRY</sequence>
<organism evidence="8 9">
    <name type="scientific">Protopolystoma xenopodis</name>
    <dbReference type="NCBI Taxonomy" id="117903"/>
    <lineage>
        <taxon>Eukaryota</taxon>
        <taxon>Metazoa</taxon>
        <taxon>Spiralia</taxon>
        <taxon>Lophotrochozoa</taxon>
        <taxon>Platyhelminthes</taxon>
        <taxon>Monogenea</taxon>
        <taxon>Polyopisthocotylea</taxon>
        <taxon>Polystomatidea</taxon>
        <taxon>Polystomatidae</taxon>
        <taxon>Protopolystoma</taxon>
    </lineage>
</organism>